<comment type="caution">
    <text evidence="2">The sequence shown here is derived from an EMBL/GenBank/DDBJ whole genome shotgun (WGS) entry which is preliminary data.</text>
</comment>
<reference evidence="2 3" key="1">
    <citation type="submission" date="2019-07" db="EMBL/GenBank/DDBJ databases">
        <title>Annotation for the trematode Paragonimus westermani.</title>
        <authorList>
            <person name="Choi Y.-J."/>
        </authorList>
    </citation>
    <scope>NUCLEOTIDE SEQUENCE [LARGE SCALE GENOMIC DNA]</scope>
    <source>
        <strain evidence="2">180907_Pwestermani</strain>
    </source>
</reference>
<evidence type="ECO:0000313" key="2">
    <source>
        <dbReference type="EMBL" id="KAF8567194.1"/>
    </source>
</evidence>
<accession>A0A8T0DJU2</accession>
<keyword evidence="3" id="KW-1185">Reference proteome</keyword>
<proteinExistence type="predicted"/>
<protein>
    <submittedName>
        <fullName evidence="2">Uncharacterized protein</fullName>
    </submittedName>
</protein>
<dbReference type="Proteomes" id="UP000699462">
    <property type="component" value="Unassembled WGS sequence"/>
</dbReference>
<name>A0A8T0DJU2_9TREM</name>
<dbReference type="AlphaFoldDB" id="A0A8T0DJU2"/>
<sequence length="406" mass="44237">MSSATDTVPFATVPLTSLSDISTVQHHRAFELDHDENMPEVINTDTSYSLPHDQLLPLPLRRGMVMLSNASWSASYSELVKLVIPVPLKLPHVVVDAADVGDSLKQSVGVAWAIEVELFHRLSIFPGMSPSPVVIPPLPLIKQRVNVYAGCIAQPGVVVMEVDVLKSPEKVPRLRIRFTRHPEYVDVDRQVILTWAGCAKAVGRVVALHELFPFSTSAEVYPHRLDTQGCLVKSVESMHALPQIDSGVPYSIESVTPSPVIQLPPPQLPRNDFVSSPVELENTLKEPEKQPVQQEPEREADDVLTPKISSTAIPMDALATSDVSVTPTSGSVNVSSSPTSSAPLPSLLPKEAASSVINQSTSSPSTAVSGIDLMDVDLLRAKTSQPIVTPLPRQPSHRRHRRRKQR</sequence>
<feature type="region of interest" description="Disordered" evidence="1">
    <location>
        <begin position="324"/>
        <end position="347"/>
    </location>
</feature>
<dbReference type="OrthoDB" id="248233at2759"/>
<organism evidence="2 3">
    <name type="scientific">Paragonimus westermani</name>
    <dbReference type="NCBI Taxonomy" id="34504"/>
    <lineage>
        <taxon>Eukaryota</taxon>
        <taxon>Metazoa</taxon>
        <taxon>Spiralia</taxon>
        <taxon>Lophotrochozoa</taxon>
        <taxon>Platyhelminthes</taxon>
        <taxon>Trematoda</taxon>
        <taxon>Digenea</taxon>
        <taxon>Plagiorchiida</taxon>
        <taxon>Troglotremata</taxon>
        <taxon>Troglotrematidae</taxon>
        <taxon>Paragonimus</taxon>
    </lineage>
</organism>
<feature type="region of interest" description="Disordered" evidence="1">
    <location>
        <begin position="282"/>
        <end position="304"/>
    </location>
</feature>
<evidence type="ECO:0000313" key="3">
    <source>
        <dbReference type="Proteomes" id="UP000699462"/>
    </source>
</evidence>
<feature type="region of interest" description="Disordered" evidence="1">
    <location>
        <begin position="382"/>
        <end position="406"/>
    </location>
</feature>
<feature type="compositionally biased region" description="Basic residues" evidence="1">
    <location>
        <begin position="395"/>
        <end position="406"/>
    </location>
</feature>
<evidence type="ECO:0000256" key="1">
    <source>
        <dbReference type="SAM" id="MobiDB-lite"/>
    </source>
</evidence>
<dbReference type="EMBL" id="JTDF01004114">
    <property type="protein sequence ID" value="KAF8567194.1"/>
    <property type="molecule type" value="Genomic_DNA"/>
</dbReference>
<gene>
    <name evidence="2" type="ORF">P879_08916</name>
</gene>